<reference evidence="1" key="1">
    <citation type="submission" date="2023-03" db="EMBL/GenBank/DDBJ databases">
        <title>Massive genome expansion in bonnet fungi (Mycena s.s.) driven by repeated elements and novel gene families across ecological guilds.</title>
        <authorList>
            <consortium name="Lawrence Berkeley National Laboratory"/>
            <person name="Harder C.B."/>
            <person name="Miyauchi S."/>
            <person name="Viragh M."/>
            <person name="Kuo A."/>
            <person name="Thoen E."/>
            <person name="Andreopoulos B."/>
            <person name="Lu D."/>
            <person name="Skrede I."/>
            <person name="Drula E."/>
            <person name="Henrissat B."/>
            <person name="Morin E."/>
            <person name="Kohler A."/>
            <person name="Barry K."/>
            <person name="LaButti K."/>
            <person name="Morin E."/>
            <person name="Salamov A."/>
            <person name="Lipzen A."/>
            <person name="Mereny Z."/>
            <person name="Hegedus B."/>
            <person name="Baldrian P."/>
            <person name="Stursova M."/>
            <person name="Weitz H."/>
            <person name="Taylor A."/>
            <person name="Grigoriev I.V."/>
            <person name="Nagy L.G."/>
            <person name="Martin F."/>
            <person name="Kauserud H."/>
        </authorList>
    </citation>
    <scope>NUCLEOTIDE SEQUENCE</scope>
    <source>
        <strain evidence="1">CBHHK200</strain>
    </source>
</reference>
<dbReference type="AlphaFoldDB" id="A0AAD6X9M3"/>
<dbReference type="EMBL" id="JARJCM010000038">
    <property type="protein sequence ID" value="KAJ7037194.1"/>
    <property type="molecule type" value="Genomic_DNA"/>
</dbReference>
<evidence type="ECO:0000313" key="1">
    <source>
        <dbReference type="EMBL" id="KAJ7037194.1"/>
    </source>
</evidence>
<organism evidence="1 2">
    <name type="scientific">Mycena alexandri</name>
    <dbReference type="NCBI Taxonomy" id="1745969"/>
    <lineage>
        <taxon>Eukaryota</taxon>
        <taxon>Fungi</taxon>
        <taxon>Dikarya</taxon>
        <taxon>Basidiomycota</taxon>
        <taxon>Agaricomycotina</taxon>
        <taxon>Agaricomycetes</taxon>
        <taxon>Agaricomycetidae</taxon>
        <taxon>Agaricales</taxon>
        <taxon>Marasmiineae</taxon>
        <taxon>Mycenaceae</taxon>
        <taxon>Mycena</taxon>
    </lineage>
</organism>
<protein>
    <submittedName>
        <fullName evidence="1">Uncharacterized protein</fullName>
    </submittedName>
</protein>
<keyword evidence="2" id="KW-1185">Reference proteome</keyword>
<sequence>MKIIKALSKNVSAAGQGIKVPRAMKTIKALSTNDSGQGTKVPQLKFENLLGEYSALGALEISDGVQGAGLKLEFRSKGIPNLHIPKEDKVCHELVLVAEIDKRVRVVRRDAHNHHVARDEVGNEVGGQDLAALQENPEARDFGAVLKSHREVVYVGLTNVGEVSLDEGSINRLAMGPVEAGDATLDLDARVGNAGRVVCSGIDTRVKGSGGGLKACQSWTQTDGNAPVTLWTGIALR</sequence>
<comment type="caution">
    <text evidence="1">The sequence shown here is derived from an EMBL/GenBank/DDBJ whole genome shotgun (WGS) entry which is preliminary data.</text>
</comment>
<dbReference type="Proteomes" id="UP001218188">
    <property type="component" value="Unassembled WGS sequence"/>
</dbReference>
<name>A0AAD6X9M3_9AGAR</name>
<proteinExistence type="predicted"/>
<gene>
    <name evidence="1" type="ORF">C8F04DRAFT_1180608</name>
</gene>
<evidence type="ECO:0000313" key="2">
    <source>
        <dbReference type="Proteomes" id="UP001218188"/>
    </source>
</evidence>
<accession>A0AAD6X9M3</accession>